<accession>A0ABR8ELN7</accession>
<reference evidence="2 3" key="1">
    <citation type="journal article" date="2020" name="ISME J.">
        <title>Comparative genomics reveals insights into cyanobacterial evolution and habitat adaptation.</title>
        <authorList>
            <person name="Chen M.Y."/>
            <person name="Teng W.K."/>
            <person name="Zhao L."/>
            <person name="Hu C.X."/>
            <person name="Zhou Y.K."/>
            <person name="Han B.P."/>
            <person name="Song L.R."/>
            <person name="Shu W.S."/>
        </authorList>
    </citation>
    <scope>NUCLEOTIDE SEQUENCE [LARGE SCALE GENOMIC DNA]</scope>
    <source>
        <strain evidence="2 3">FACHB-1370</strain>
    </source>
</reference>
<dbReference type="SUPFAM" id="SSF55073">
    <property type="entry name" value="Nucleotide cyclase"/>
    <property type="match status" value="1"/>
</dbReference>
<dbReference type="InterPro" id="IPR000160">
    <property type="entry name" value="GGDEF_dom"/>
</dbReference>
<protein>
    <submittedName>
        <fullName evidence="2">GGDEF domain-containing protein</fullName>
    </submittedName>
</protein>
<dbReference type="EMBL" id="JACJSK010000072">
    <property type="protein sequence ID" value="MBD2547445.1"/>
    <property type="molecule type" value="Genomic_DNA"/>
</dbReference>
<keyword evidence="3" id="KW-1185">Reference proteome</keyword>
<dbReference type="Pfam" id="PF00990">
    <property type="entry name" value="GGDEF"/>
    <property type="match status" value="1"/>
</dbReference>
<dbReference type="NCBIfam" id="TIGR00254">
    <property type="entry name" value="GGDEF"/>
    <property type="match status" value="1"/>
</dbReference>
<dbReference type="Gene3D" id="3.30.70.270">
    <property type="match status" value="1"/>
</dbReference>
<proteinExistence type="predicted"/>
<evidence type="ECO:0000313" key="2">
    <source>
        <dbReference type="EMBL" id="MBD2547445.1"/>
    </source>
</evidence>
<dbReference type="InterPro" id="IPR043128">
    <property type="entry name" value="Rev_trsase/Diguanyl_cyclase"/>
</dbReference>
<dbReference type="PANTHER" id="PTHR45138:SF9">
    <property type="entry name" value="DIGUANYLATE CYCLASE DGCM-RELATED"/>
    <property type="match status" value="1"/>
</dbReference>
<comment type="caution">
    <text evidence="2">The sequence shown here is derived from an EMBL/GenBank/DDBJ whole genome shotgun (WGS) entry which is preliminary data.</text>
</comment>
<sequence length="118" mass="12873">MAKKDHLVARYGGDEFVIILPDTDAKEAVKIAKIIRNNVEKLKIIIWQTTPAENIPRTQVTVSLGVATTIPDASKFAEILIAAADQALYDCKKAGRNGVSLSKILNFGAEMNGDIYNE</sequence>
<dbReference type="Proteomes" id="UP000641954">
    <property type="component" value="Unassembled WGS sequence"/>
</dbReference>
<name>A0ABR8ELN7_9CYAN</name>
<dbReference type="PANTHER" id="PTHR45138">
    <property type="entry name" value="REGULATORY COMPONENTS OF SENSORY TRANSDUCTION SYSTEM"/>
    <property type="match status" value="1"/>
</dbReference>
<feature type="domain" description="GGDEF" evidence="1">
    <location>
        <begin position="1"/>
        <end position="104"/>
    </location>
</feature>
<dbReference type="PROSITE" id="PS50887">
    <property type="entry name" value="GGDEF"/>
    <property type="match status" value="1"/>
</dbReference>
<dbReference type="CDD" id="cd01949">
    <property type="entry name" value="GGDEF"/>
    <property type="match status" value="1"/>
</dbReference>
<gene>
    <name evidence="2" type="ORF">H6G72_27185</name>
</gene>
<evidence type="ECO:0000313" key="3">
    <source>
        <dbReference type="Proteomes" id="UP000641954"/>
    </source>
</evidence>
<dbReference type="InterPro" id="IPR050469">
    <property type="entry name" value="Diguanylate_Cyclase"/>
</dbReference>
<organism evidence="2 3">
    <name type="scientific">Planktothricoides raciborskii FACHB-1370</name>
    <dbReference type="NCBI Taxonomy" id="2949576"/>
    <lineage>
        <taxon>Bacteria</taxon>
        <taxon>Bacillati</taxon>
        <taxon>Cyanobacteriota</taxon>
        <taxon>Cyanophyceae</taxon>
        <taxon>Oscillatoriophycideae</taxon>
        <taxon>Oscillatoriales</taxon>
        <taxon>Oscillatoriaceae</taxon>
        <taxon>Planktothricoides</taxon>
    </lineage>
</organism>
<dbReference type="InterPro" id="IPR029787">
    <property type="entry name" value="Nucleotide_cyclase"/>
</dbReference>
<evidence type="ECO:0000259" key="1">
    <source>
        <dbReference type="PROSITE" id="PS50887"/>
    </source>
</evidence>